<dbReference type="Pfam" id="PF07911">
    <property type="entry name" value="DUF1677"/>
    <property type="match status" value="1"/>
</dbReference>
<comment type="caution">
    <text evidence="2">The sequence shown here is derived from an EMBL/GenBank/DDBJ whole genome shotgun (WGS) entry which is preliminary data.</text>
</comment>
<name>A0A444FQT3_ENSVE</name>
<evidence type="ECO:0000313" key="3">
    <source>
        <dbReference type="Proteomes" id="UP000287651"/>
    </source>
</evidence>
<feature type="compositionally biased region" description="Polar residues" evidence="1">
    <location>
        <begin position="1"/>
        <end position="16"/>
    </location>
</feature>
<feature type="region of interest" description="Disordered" evidence="1">
    <location>
        <begin position="1"/>
        <end position="22"/>
    </location>
</feature>
<protein>
    <submittedName>
        <fullName evidence="2">Uncharacterized protein</fullName>
    </submittedName>
</protein>
<proteinExistence type="predicted"/>
<dbReference type="PANTHER" id="PTHR33108:SF51">
    <property type="entry name" value="DUF1677 FAMILY PROTEIN (DUF1677)"/>
    <property type="match status" value="1"/>
</dbReference>
<feature type="region of interest" description="Disordered" evidence="1">
    <location>
        <begin position="143"/>
        <end position="167"/>
    </location>
</feature>
<evidence type="ECO:0000313" key="2">
    <source>
        <dbReference type="EMBL" id="RRT61745.1"/>
    </source>
</evidence>
<dbReference type="PANTHER" id="PTHR33108">
    <property type="entry name" value="OS01G0745000 PROTEIN"/>
    <property type="match status" value="1"/>
</dbReference>
<dbReference type="EMBL" id="AMZH03007265">
    <property type="protein sequence ID" value="RRT61745.1"/>
    <property type="molecule type" value="Genomic_DNA"/>
</dbReference>
<dbReference type="Proteomes" id="UP000287651">
    <property type="component" value="Unassembled WGS sequence"/>
</dbReference>
<gene>
    <name evidence="2" type="ORF">B296_00027532</name>
</gene>
<accession>A0A444FQT3</accession>
<evidence type="ECO:0000256" key="1">
    <source>
        <dbReference type="SAM" id="MobiDB-lite"/>
    </source>
</evidence>
<reference evidence="2 3" key="1">
    <citation type="journal article" date="2014" name="Agronomy (Basel)">
        <title>A Draft Genome Sequence for Ensete ventricosum, the Drought-Tolerant Tree Against Hunger.</title>
        <authorList>
            <person name="Harrison J."/>
            <person name="Moore K.A."/>
            <person name="Paszkiewicz K."/>
            <person name="Jones T."/>
            <person name="Grant M."/>
            <person name="Ambacheew D."/>
            <person name="Muzemil S."/>
            <person name="Studholme D.J."/>
        </authorList>
    </citation>
    <scope>NUCLEOTIDE SEQUENCE [LARGE SCALE GENOMIC DNA]</scope>
</reference>
<dbReference type="InterPro" id="IPR012876">
    <property type="entry name" value="DUF1677_pln"/>
</dbReference>
<sequence>MATNGETLIAPSSGNSFHHHQRPRRISMEGLQRAISDLSFQLGRGEGVETTLPPISEVEDAQCECCGMSEECTPGYIRRVRERFAGKWICGLCSEAVKEEVAKNGGKKEEALESHMSMCARFTRLGRTHPVLLQADAMREILRKSSKGARGQSTRHGDRDMAKKGSIARSSSCIAAITKEINQRRAAN</sequence>
<dbReference type="AlphaFoldDB" id="A0A444FQT3"/>
<organism evidence="2 3">
    <name type="scientific">Ensete ventricosum</name>
    <name type="common">Abyssinian banana</name>
    <name type="synonym">Musa ensete</name>
    <dbReference type="NCBI Taxonomy" id="4639"/>
    <lineage>
        <taxon>Eukaryota</taxon>
        <taxon>Viridiplantae</taxon>
        <taxon>Streptophyta</taxon>
        <taxon>Embryophyta</taxon>
        <taxon>Tracheophyta</taxon>
        <taxon>Spermatophyta</taxon>
        <taxon>Magnoliopsida</taxon>
        <taxon>Liliopsida</taxon>
        <taxon>Zingiberales</taxon>
        <taxon>Musaceae</taxon>
        <taxon>Ensete</taxon>
    </lineage>
</organism>